<dbReference type="HOGENOM" id="CLU_000288_63_0_1"/>
<dbReference type="RefSeq" id="XP_005824469.1">
    <property type="nucleotide sequence ID" value="XM_005824412.1"/>
</dbReference>
<dbReference type="Gene3D" id="1.10.510.10">
    <property type="entry name" value="Transferase(Phosphotransferase) domain 1"/>
    <property type="match status" value="1"/>
</dbReference>
<dbReference type="FunFam" id="1.10.510.10:FF:000571">
    <property type="entry name" value="Maternal embryonic leucine zipper kinase"/>
    <property type="match status" value="1"/>
</dbReference>
<feature type="domain" description="Protein kinase" evidence="8">
    <location>
        <begin position="11"/>
        <end position="276"/>
    </location>
</feature>
<dbReference type="FunFam" id="3.30.200.20:FF:000003">
    <property type="entry name" value="Non-specific serine/threonine protein kinase"/>
    <property type="match status" value="1"/>
</dbReference>
<keyword evidence="1 7" id="KW-0723">Serine/threonine-protein kinase</keyword>
<keyword evidence="5 6" id="KW-0067">ATP-binding</keyword>
<evidence type="ECO:0000313" key="9">
    <source>
        <dbReference type="EMBL" id="EKX37489.1"/>
    </source>
</evidence>
<dbReference type="PROSITE" id="PS50011">
    <property type="entry name" value="PROTEIN_KINASE_DOM"/>
    <property type="match status" value="1"/>
</dbReference>
<reference evidence="10" key="3">
    <citation type="submission" date="2015-06" db="UniProtKB">
        <authorList>
            <consortium name="EnsemblProtists"/>
        </authorList>
    </citation>
    <scope>IDENTIFICATION</scope>
</reference>
<name>L1INM0_GUITC</name>
<dbReference type="CDD" id="cd05117">
    <property type="entry name" value="STKc_CAMK"/>
    <property type="match status" value="1"/>
</dbReference>
<reference evidence="11" key="2">
    <citation type="submission" date="2012-11" db="EMBL/GenBank/DDBJ databases">
        <authorList>
            <person name="Kuo A."/>
            <person name="Curtis B.A."/>
            <person name="Tanifuji G."/>
            <person name="Burki F."/>
            <person name="Gruber A."/>
            <person name="Irimia M."/>
            <person name="Maruyama S."/>
            <person name="Arias M.C."/>
            <person name="Ball S.G."/>
            <person name="Gile G.H."/>
            <person name="Hirakawa Y."/>
            <person name="Hopkins J.F."/>
            <person name="Rensing S.A."/>
            <person name="Schmutz J."/>
            <person name="Symeonidi A."/>
            <person name="Elias M."/>
            <person name="Eveleigh R.J."/>
            <person name="Herman E.K."/>
            <person name="Klute M.J."/>
            <person name="Nakayama T."/>
            <person name="Obornik M."/>
            <person name="Reyes-Prieto A."/>
            <person name="Armbrust E.V."/>
            <person name="Aves S.J."/>
            <person name="Beiko R.G."/>
            <person name="Coutinho P."/>
            <person name="Dacks J.B."/>
            <person name="Durnford D.G."/>
            <person name="Fast N.M."/>
            <person name="Green B.R."/>
            <person name="Grisdale C."/>
            <person name="Hempe F."/>
            <person name="Henrissat B."/>
            <person name="Hoppner M.P."/>
            <person name="Ishida K.-I."/>
            <person name="Kim E."/>
            <person name="Koreny L."/>
            <person name="Kroth P.G."/>
            <person name="Liu Y."/>
            <person name="Malik S.-B."/>
            <person name="Maier U.G."/>
            <person name="McRose D."/>
            <person name="Mock T."/>
            <person name="Neilson J.A."/>
            <person name="Onodera N.T."/>
            <person name="Poole A.M."/>
            <person name="Pritham E.J."/>
            <person name="Richards T.A."/>
            <person name="Rocap G."/>
            <person name="Roy S.W."/>
            <person name="Sarai C."/>
            <person name="Schaack S."/>
            <person name="Shirato S."/>
            <person name="Slamovits C.H."/>
            <person name="Spencer D.F."/>
            <person name="Suzuki S."/>
            <person name="Worden A.Z."/>
            <person name="Zauner S."/>
            <person name="Barry K."/>
            <person name="Bell C."/>
            <person name="Bharti A.K."/>
            <person name="Crow J.A."/>
            <person name="Grimwood J."/>
            <person name="Kramer R."/>
            <person name="Lindquist E."/>
            <person name="Lucas S."/>
            <person name="Salamov A."/>
            <person name="McFadden G.I."/>
            <person name="Lane C.E."/>
            <person name="Keeling P.J."/>
            <person name="Gray M.W."/>
            <person name="Grigoriev I.V."/>
            <person name="Archibald J.M."/>
        </authorList>
    </citation>
    <scope>NUCLEOTIDE SEQUENCE</scope>
    <source>
        <strain evidence="11">CCMP2712</strain>
    </source>
</reference>
<dbReference type="InterPro" id="IPR008271">
    <property type="entry name" value="Ser/Thr_kinase_AS"/>
</dbReference>
<evidence type="ECO:0000256" key="3">
    <source>
        <dbReference type="ARBA" id="ARBA00022741"/>
    </source>
</evidence>
<dbReference type="eggNOG" id="KOG0032">
    <property type="taxonomic scope" value="Eukaryota"/>
</dbReference>
<dbReference type="GO" id="GO:0005524">
    <property type="term" value="F:ATP binding"/>
    <property type="evidence" value="ECO:0007669"/>
    <property type="project" value="UniProtKB-UniRule"/>
</dbReference>
<reference evidence="9 11" key="1">
    <citation type="journal article" date="2012" name="Nature">
        <title>Algal genomes reveal evolutionary mosaicism and the fate of nucleomorphs.</title>
        <authorList>
            <consortium name="DOE Joint Genome Institute"/>
            <person name="Curtis B.A."/>
            <person name="Tanifuji G."/>
            <person name="Burki F."/>
            <person name="Gruber A."/>
            <person name="Irimia M."/>
            <person name="Maruyama S."/>
            <person name="Arias M.C."/>
            <person name="Ball S.G."/>
            <person name="Gile G.H."/>
            <person name="Hirakawa Y."/>
            <person name="Hopkins J.F."/>
            <person name="Kuo A."/>
            <person name="Rensing S.A."/>
            <person name="Schmutz J."/>
            <person name="Symeonidi A."/>
            <person name="Elias M."/>
            <person name="Eveleigh R.J."/>
            <person name="Herman E.K."/>
            <person name="Klute M.J."/>
            <person name="Nakayama T."/>
            <person name="Obornik M."/>
            <person name="Reyes-Prieto A."/>
            <person name="Armbrust E.V."/>
            <person name="Aves S.J."/>
            <person name="Beiko R.G."/>
            <person name="Coutinho P."/>
            <person name="Dacks J.B."/>
            <person name="Durnford D.G."/>
            <person name="Fast N.M."/>
            <person name="Green B.R."/>
            <person name="Grisdale C.J."/>
            <person name="Hempel F."/>
            <person name="Henrissat B."/>
            <person name="Hoppner M.P."/>
            <person name="Ishida K."/>
            <person name="Kim E."/>
            <person name="Koreny L."/>
            <person name="Kroth P.G."/>
            <person name="Liu Y."/>
            <person name="Malik S.B."/>
            <person name="Maier U.G."/>
            <person name="McRose D."/>
            <person name="Mock T."/>
            <person name="Neilson J.A."/>
            <person name="Onodera N.T."/>
            <person name="Poole A.M."/>
            <person name="Pritham E.J."/>
            <person name="Richards T.A."/>
            <person name="Rocap G."/>
            <person name="Roy S.W."/>
            <person name="Sarai C."/>
            <person name="Schaack S."/>
            <person name="Shirato S."/>
            <person name="Slamovits C.H."/>
            <person name="Spencer D.F."/>
            <person name="Suzuki S."/>
            <person name="Worden A.Z."/>
            <person name="Zauner S."/>
            <person name="Barry K."/>
            <person name="Bell C."/>
            <person name="Bharti A.K."/>
            <person name="Crow J.A."/>
            <person name="Grimwood J."/>
            <person name="Kramer R."/>
            <person name="Lindquist E."/>
            <person name="Lucas S."/>
            <person name="Salamov A."/>
            <person name="McFadden G.I."/>
            <person name="Lane C.E."/>
            <person name="Keeling P.J."/>
            <person name="Gray M.W."/>
            <person name="Grigoriev I.V."/>
            <person name="Archibald J.M."/>
        </authorList>
    </citation>
    <scope>NUCLEOTIDE SEQUENCE</scope>
    <source>
        <strain evidence="9 11">CCMP2712</strain>
    </source>
</reference>
<dbReference type="InterPro" id="IPR000719">
    <property type="entry name" value="Prot_kinase_dom"/>
</dbReference>
<dbReference type="PANTHER" id="PTHR24347">
    <property type="entry name" value="SERINE/THREONINE-PROTEIN KINASE"/>
    <property type="match status" value="1"/>
</dbReference>
<dbReference type="EnsemblProtists" id="EKX37489">
    <property type="protein sequence ID" value="EKX37489"/>
    <property type="gene ID" value="GUITHDRAFT_160105"/>
</dbReference>
<organism evidence="9">
    <name type="scientific">Guillardia theta (strain CCMP2712)</name>
    <name type="common">Cryptophyte</name>
    <dbReference type="NCBI Taxonomy" id="905079"/>
    <lineage>
        <taxon>Eukaryota</taxon>
        <taxon>Cryptophyceae</taxon>
        <taxon>Pyrenomonadales</taxon>
        <taxon>Geminigeraceae</taxon>
        <taxon>Guillardia</taxon>
    </lineage>
</organism>
<evidence type="ECO:0000259" key="8">
    <source>
        <dbReference type="PROSITE" id="PS50011"/>
    </source>
</evidence>
<keyword evidence="3 6" id="KW-0547">Nucleotide-binding</keyword>
<evidence type="ECO:0000256" key="1">
    <source>
        <dbReference type="ARBA" id="ARBA00022527"/>
    </source>
</evidence>
<evidence type="ECO:0000256" key="6">
    <source>
        <dbReference type="PROSITE-ProRule" id="PRU10141"/>
    </source>
</evidence>
<evidence type="ECO:0000313" key="10">
    <source>
        <dbReference type="EnsemblProtists" id="EKX37489"/>
    </source>
</evidence>
<gene>
    <name evidence="9" type="ORF">GUITHDRAFT_160105</name>
</gene>
<accession>L1INM0</accession>
<comment type="similarity">
    <text evidence="7">Belongs to the protein kinase superfamily.</text>
</comment>
<dbReference type="PROSITE" id="PS00108">
    <property type="entry name" value="PROTEIN_KINASE_ST"/>
    <property type="match status" value="1"/>
</dbReference>
<dbReference type="PROSITE" id="PS00107">
    <property type="entry name" value="PROTEIN_KINASE_ATP"/>
    <property type="match status" value="1"/>
</dbReference>
<dbReference type="SMART" id="SM00220">
    <property type="entry name" value="S_TKc"/>
    <property type="match status" value="1"/>
</dbReference>
<keyword evidence="2" id="KW-0808">Transferase</keyword>
<evidence type="ECO:0000256" key="5">
    <source>
        <dbReference type="ARBA" id="ARBA00022840"/>
    </source>
</evidence>
<dbReference type="SUPFAM" id="SSF56112">
    <property type="entry name" value="Protein kinase-like (PK-like)"/>
    <property type="match status" value="1"/>
</dbReference>
<dbReference type="InterPro" id="IPR017441">
    <property type="entry name" value="Protein_kinase_ATP_BS"/>
</dbReference>
<dbReference type="PaxDb" id="55529-EKX37489"/>
<dbReference type="OMA" id="NEPKFMT"/>
<evidence type="ECO:0000313" key="11">
    <source>
        <dbReference type="Proteomes" id="UP000011087"/>
    </source>
</evidence>
<sequence length="316" mass="35257">MSELKGVRKSYEIGKTIGEGSFAVVKAGRHIETGTPVAIKIVSKRDALFNEESLDREIATMMQCDHPNCVALYQVFDEPQNTYLILELITGGTVMDRIVELDMCSEHLACNVTKQVLHALQYLHNIGIIHRDLKPENILYASNDPRSPDYNTIKLADFGLAKFMTGSGAMKTICGTPAYVAPEVLSQEGDAPEGYDCKIDLWSLGVVVYVMLCGFPPFADENRALLFEQIKRGKYYFLSPYWDSVSDQAKDMVSKMIVVNPEDRLDTAQCLNHPWIMNEDTASTTRLHAYIIEILSFVVGNANNSVPIVPFCLFGN</sequence>
<dbReference type="STRING" id="905079.L1INM0"/>
<dbReference type="GeneID" id="17294253"/>
<dbReference type="AlphaFoldDB" id="L1INM0"/>
<feature type="binding site" evidence="6">
    <location>
        <position position="40"/>
    </location>
    <ligand>
        <name>ATP</name>
        <dbReference type="ChEBI" id="CHEBI:30616"/>
    </ligand>
</feature>
<evidence type="ECO:0000256" key="7">
    <source>
        <dbReference type="RuleBase" id="RU000304"/>
    </source>
</evidence>
<dbReference type="InterPro" id="IPR011009">
    <property type="entry name" value="Kinase-like_dom_sf"/>
</dbReference>
<dbReference type="GO" id="GO:0004674">
    <property type="term" value="F:protein serine/threonine kinase activity"/>
    <property type="evidence" value="ECO:0007669"/>
    <property type="project" value="UniProtKB-KW"/>
</dbReference>
<dbReference type="Proteomes" id="UP000011087">
    <property type="component" value="Unassembled WGS sequence"/>
</dbReference>
<dbReference type="EMBL" id="JH993058">
    <property type="protein sequence ID" value="EKX37489.1"/>
    <property type="molecule type" value="Genomic_DNA"/>
</dbReference>
<keyword evidence="4" id="KW-0418">Kinase</keyword>
<protein>
    <recommendedName>
        <fullName evidence="8">Protein kinase domain-containing protein</fullName>
    </recommendedName>
</protein>
<proteinExistence type="inferred from homology"/>
<evidence type="ECO:0000256" key="2">
    <source>
        <dbReference type="ARBA" id="ARBA00022679"/>
    </source>
</evidence>
<dbReference type="OrthoDB" id="40902at2759"/>
<dbReference type="KEGG" id="gtt:GUITHDRAFT_160105"/>
<keyword evidence="11" id="KW-1185">Reference proteome</keyword>
<dbReference type="Pfam" id="PF00069">
    <property type="entry name" value="Pkinase"/>
    <property type="match status" value="1"/>
</dbReference>
<evidence type="ECO:0000256" key="4">
    <source>
        <dbReference type="ARBA" id="ARBA00022777"/>
    </source>
</evidence>